<name>A0ABQ4ZWA6_9ASTR</name>
<proteinExistence type="predicted"/>
<dbReference type="PANTHER" id="PTHR48449">
    <property type="entry name" value="DUF1985 DOMAIN-CONTAINING PROTEIN"/>
    <property type="match status" value="1"/>
</dbReference>
<keyword evidence="2" id="KW-1185">Reference proteome</keyword>
<dbReference type="Proteomes" id="UP001151760">
    <property type="component" value="Unassembled WGS sequence"/>
</dbReference>
<sequence length="409" mass="47423">MANLLELSTIAKSNELKDMMVFLFESENQKDFILANNIDIVAETLVTRVRERSQLISELDNCLGSIVSFESVKLLREINEADLAKAMDFMTAISQIQIKEFSLITGFRFREVSFSCYSKGDMKFRDRVFLHRVGLTITSLDLLGVVEDEEYFRKLCDVYAIRVCLLLCLEVIFMGRLLVTEVDDTLMRLVDSLESWNAFPWGGHIWMHLFGFWSPLKGAIVGGIKWPKLYQEESNPIFDLRPTLAEYQSEWWTSTIDFLKAYVPRTPIRKPDLFYAYLQKVSAGRKRNRFCKPITNVCRSKISSLKDSVIKELNSCIFKLEAIIHVLGRERNGGVVEKLELSDDFCHLSGKFCDELNHDFLKLFESAIFNSVGRLLEADTKKDFDKTHDYILEEEFSLRLEEEERLLLE</sequence>
<reference evidence="1" key="2">
    <citation type="submission" date="2022-01" db="EMBL/GenBank/DDBJ databases">
        <authorList>
            <person name="Yamashiro T."/>
            <person name="Shiraishi A."/>
            <person name="Satake H."/>
            <person name="Nakayama K."/>
        </authorList>
    </citation>
    <scope>NUCLEOTIDE SEQUENCE</scope>
</reference>
<evidence type="ECO:0000313" key="2">
    <source>
        <dbReference type="Proteomes" id="UP001151760"/>
    </source>
</evidence>
<evidence type="ECO:0000313" key="1">
    <source>
        <dbReference type="EMBL" id="GJS94277.1"/>
    </source>
</evidence>
<evidence type="ECO:0008006" key="3">
    <source>
        <dbReference type="Google" id="ProtNLM"/>
    </source>
</evidence>
<dbReference type="EMBL" id="BQNB010011719">
    <property type="protein sequence ID" value="GJS94277.1"/>
    <property type="molecule type" value="Genomic_DNA"/>
</dbReference>
<reference evidence="1" key="1">
    <citation type="journal article" date="2022" name="Int. J. Mol. Sci.">
        <title>Draft Genome of Tanacetum Coccineum: Genomic Comparison of Closely Related Tanacetum-Family Plants.</title>
        <authorList>
            <person name="Yamashiro T."/>
            <person name="Shiraishi A."/>
            <person name="Nakayama K."/>
            <person name="Satake H."/>
        </authorList>
    </citation>
    <scope>NUCLEOTIDE SEQUENCE</scope>
</reference>
<dbReference type="PANTHER" id="PTHR48449:SF1">
    <property type="entry name" value="DUF1985 DOMAIN-CONTAINING PROTEIN"/>
    <property type="match status" value="1"/>
</dbReference>
<comment type="caution">
    <text evidence="1">The sequence shown here is derived from an EMBL/GenBank/DDBJ whole genome shotgun (WGS) entry which is preliminary data.</text>
</comment>
<gene>
    <name evidence="1" type="ORF">Tco_0801245</name>
</gene>
<organism evidence="1 2">
    <name type="scientific">Tanacetum coccineum</name>
    <dbReference type="NCBI Taxonomy" id="301880"/>
    <lineage>
        <taxon>Eukaryota</taxon>
        <taxon>Viridiplantae</taxon>
        <taxon>Streptophyta</taxon>
        <taxon>Embryophyta</taxon>
        <taxon>Tracheophyta</taxon>
        <taxon>Spermatophyta</taxon>
        <taxon>Magnoliopsida</taxon>
        <taxon>eudicotyledons</taxon>
        <taxon>Gunneridae</taxon>
        <taxon>Pentapetalae</taxon>
        <taxon>asterids</taxon>
        <taxon>campanulids</taxon>
        <taxon>Asterales</taxon>
        <taxon>Asteraceae</taxon>
        <taxon>Asteroideae</taxon>
        <taxon>Anthemideae</taxon>
        <taxon>Anthemidinae</taxon>
        <taxon>Tanacetum</taxon>
    </lineage>
</organism>
<protein>
    <recommendedName>
        <fullName evidence="3">Phospholipase-like protein</fullName>
    </recommendedName>
</protein>
<accession>A0ABQ4ZWA6</accession>